<gene>
    <name evidence="1" type="ORF">ACFSC0_17905</name>
</gene>
<evidence type="ECO:0000313" key="1">
    <source>
        <dbReference type="EMBL" id="MFD1785280.1"/>
    </source>
</evidence>
<evidence type="ECO:0000313" key="2">
    <source>
        <dbReference type="Proteomes" id="UP001597237"/>
    </source>
</evidence>
<accession>A0ABW4N5E5</accession>
<name>A0ABW4N5E5_9CAUL</name>
<dbReference type="InterPro" id="IPR009218">
    <property type="entry name" value="HD_phosphohydro"/>
</dbReference>
<dbReference type="RefSeq" id="WP_377282232.1">
    <property type="nucleotide sequence ID" value="NZ_JBHRSI010000005.1"/>
</dbReference>
<comment type="caution">
    <text evidence="1">The sequence shown here is derived from an EMBL/GenBank/DDBJ whole genome shotgun (WGS) entry which is preliminary data.</text>
</comment>
<keyword evidence="2" id="KW-1185">Reference proteome</keyword>
<dbReference type="PANTHER" id="PTHR21174:SF0">
    <property type="entry name" value="HD PHOSPHOHYDROLASE FAMILY PROTEIN-RELATED"/>
    <property type="match status" value="1"/>
</dbReference>
<protein>
    <submittedName>
        <fullName evidence="1">Phosphohydrolase</fullName>
    </submittedName>
</protein>
<organism evidence="1 2">
    <name type="scientific">Phenylobacterium terrae</name>
    <dbReference type="NCBI Taxonomy" id="2665495"/>
    <lineage>
        <taxon>Bacteria</taxon>
        <taxon>Pseudomonadati</taxon>
        <taxon>Pseudomonadota</taxon>
        <taxon>Alphaproteobacteria</taxon>
        <taxon>Caulobacterales</taxon>
        <taxon>Caulobacteraceae</taxon>
        <taxon>Phenylobacterium</taxon>
    </lineage>
</organism>
<dbReference type="EMBL" id="JBHUEY010000006">
    <property type="protein sequence ID" value="MFD1785280.1"/>
    <property type="molecule type" value="Genomic_DNA"/>
</dbReference>
<dbReference type="SUPFAM" id="SSF109604">
    <property type="entry name" value="HD-domain/PDEase-like"/>
    <property type="match status" value="1"/>
</dbReference>
<proteinExistence type="predicted"/>
<dbReference type="PANTHER" id="PTHR21174">
    <property type="match status" value="1"/>
</dbReference>
<dbReference type="Proteomes" id="UP001597237">
    <property type="component" value="Unassembled WGS sequence"/>
</dbReference>
<dbReference type="PIRSF" id="PIRSF035170">
    <property type="entry name" value="HD_phosphohydro"/>
    <property type="match status" value="1"/>
</dbReference>
<reference evidence="2" key="1">
    <citation type="journal article" date="2019" name="Int. J. Syst. Evol. Microbiol.">
        <title>The Global Catalogue of Microorganisms (GCM) 10K type strain sequencing project: providing services to taxonomists for standard genome sequencing and annotation.</title>
        <authorList>
            <consortium name="The Broad Institute Genomics Platform"/>
            <consortium name="The Broad Institute Genome Sequencing Center for Infectious Disease"/>
            <person name="Wu L."/>
            <person name="Ma J."/>
        </authorList>
    </citation>
    <scope>NUCLEOTIDE SEQUENCE [LARGE SCALE GENOMIC DNA]</scope>
    <source>
        <strain evidence="2">DFY28</strain>
    </source>
</reference>
<dbReference type="Gene3D" id="1.10.3210.10">
    <property type="entry name" value="Hypothetical protein af1432"/>
    <property type="match status" value="1"/>
</dbReference>
<sequence>MKPRLEAAYAEPHRRYHTRAHIEACLKLLDEVQGLSADARRLLTWAIWWHDAVYDPKASDNEARSAELAEADLAAMDVSPADRAEVARLIRLTAGHAVEPGDRLGAVLVSVDLAILGAPPADYDAYARAVRQEYAHVPDALWRSGRSRVLQRFLDAPVIFPDPGLGARFEVQARENLARELATLA</sequence>